<dbReference type="InterPro" id="IPR014105">
    <property type="entry name" value="Carotenoid/retinoid_OxRdtase"/>
</dbReference>
<protein>
    <submittedName>
        <fullName evidence="7">Phytoene dehydrogenase</fullName>
    </submittedName>
</protein>
<evidence type="ECO:0000313" key="8">
    <source>
        <dbReference type="Proteomes" id="UP001193389"/>
    </source>
</evidence>
<organism evidence="7 8">
    <name type="scientific">Aquipluma nitroreducens</name>
    <dbReference type="NCBI Taxonomy" id="2010828"/>
    <lineage>
        <taxon>Bacteria</taxon>
        <taxon>Pseudomonadati</taxon>
        <taxon>Bacteroidota</taxon>
        <taxon>Bacteroidia</taxon>
        <taxon>Marinilabiliales</taxon>
        <taxon>Prolixibacteraceae</taxon>
        <taxon>Aquipluma</taxon>
    </lineage>
</organism>
<evidence type="ECO:0000256" key="4">
    <source>
        <dbReference type="ARBA" id="ARBA00023002"/>
    </source>
</evidence>
<evidence type="ECO:0000256" key="1">
    <source>
        <dbReference type="ARBA" id="ARBA00004829"/>
    </source>
</evidence>
<dbReference type="Proteomes" id="UP001193389">
    <property type="component" value="Chromosome"/>
</dbReference>
<dbReference type="NCBIfam" id="TIGR02734">
    <property type="entry name" value="crtI_fam"/>
    <property type="match status" value="1"/>
</dbReference>
<keyword evidence="4 5" id="KW-0560">Oxidoreductase</keyword>
<dbReference type="AlphaFoldDB" id="A0A5K7S649"/>
<evidence type="ECO:0000256" key="5">
    <source>
        <dbReference type="RuleBase" id="RU362075"/>
    </source>
</evidence>
<evidence type="ECO:0000256" key="3">
    <source>
        <dbReference type="ARBA" id="ARBA00022746"/>
    </source>
</evidence>
<dbReference type="PANTHER" id="PTHR43734:SF1">
    <property type="entry name" value="PHYTOENE DESATURASE"/>
    <property type="match status" value="1"/>
</dbReference>
<comment type="similarity">
    <text evidence="2 5">Belongs to the carotenoid/retinoid oxidoreductase family.</text>
</comment>
<dbReference type="InterPro" id="IPR002937">
    <property type="entry name" value="Amino_oxidase"/>
</dbReference>
<dbReference type="PANTHER" id="PTHR43734">
    <property type="entry name" value="PHYTOENE DESATURASE"/>
    <property type="match status" value="1"/>
</dbReference>
<comment type="pathway">
    <text evidence="1 5">Carotenoid biosynthesis.</text>
</comment>
<evidence type="ECO:0000256" key="2">
    <source>
        <dbReference type="ARBA" id="ARBA00006046"/>
    </source>
</evidence>
<dbReference type="GO" id="GO:0016491">
    <property type="term" value="F:oxidoreductase activity"/>
    <property type="evidence" value="ECO:0007669"/>
    <property type="project" value="UniProtKB-KW"/>
</dbReference>
<dbReference type="RefSeq" id="WP_318349997.1">
    <property type="nucleotide sequence ID" value="NZ_AP018694.1"/>
</dbReference>
<name>A0A5K7S649_9BACT</name>
<gene>
    <name evidence="7" type="ORF">AQPE_1112</name>
</gene>
<reference evidence="7" key="1">
    <citation type="journal article" date="2020" name="Int. J. Syst. Evol. Microbiol.">
        <title>Aquipluma nitroreducens gen. nov. sp. nov., a novel facultatively anaerobic bacterium isolated from a freshwater lake.</title>
        <authorList>
            <person name="Watanabe M."/>
            <person name="Kojima H."/>
            <person name="Fukui M."/>
        </authorList>
    </citation>
    <scope>NUCLEOTIDE SEQUENCE</scope>
    <source>
        <strain evidence="7">MeG22</strain>
    </source>
</reference>
<sequence>MDNKPRAVIIGAGVGGLATANFLAKNGYSVEIYEKNANPGGRCGQMIQDGHRFDLGATILLMPSLYRKVLSELGIDLDKDLETTSLEPVYKLFFSDGSDFAFTRNPEQMKTQLEAIETGSFPKYQEYVKEGYEYFNLSMNDLLGKNFDHLFQFVNFKSMRLLLKLKTYLKHTDYIQRYFNDPHLRMAFTFQNIYVGQNPYDAPAFFSMLPGAEIAEGALFPKGGMHRLVEKLLELANQNSVQIHYKKPAEKIVLNGRKAEGILLDDGTIVHADLVVANADLPYVYDKLLHDKQKTRSLKKKKYSCSAIVFHWGVDKVYPQLDHHSVFLNDPYKQGLNKIFKEKSLSENPSFYIHAPVRTDKSAAPENHDTLSVIVPVAHLDSQNHQDWGKLKQRAREGVISRLEEAGLHDIEEHIKFEICYLPKTWESTCNVTRGSVFGSLSHSIFQMGYFRPHNQHKKYRNLYFAGGSTHPGNGVPLVLLGAKLTSERILKDAKNQNFN</sequence>
<dbReference type="SUPFAM" id="SSF51905">
    <property type="entry name" value="FAD/NAD(P)-binding domain"/>
    <property type="match status" value="1"/>
</dbReference>
<evidence type="ECO:0000313" key="7">
    <source>
        <dbReference type="EMBL" id="BBE16965.1"/>
    </source>
</evidence>
<dbReference type="PRINTS" id="PR00419">
    <property type="entry name" value="ADXRDTASE"/>
</dbReference>
<dbReference type="EMBL" id="AP018694">
    <property type="protein sequence ID" value="BBE16965.1"/>
    <property type="molecule type" value="Genomic_DNA"/>
</dbReference>
<evidence type="ECO:0000259" key="6">
    <source>
        <dbReference type="Pfam" id="PF01593"/>
    </source>
</evidence>
<dbReference type="Gene3D" id="3.50.50.60">
    <property type="entry name" value="FAD/NAD(P)-binding domain"/>
    <property type="match status" value="2"/>
</dbReference>
<dbReference type="KEGG" id="anf:AQPE_1112"/>
<keyword evidence="8" id="KW-1185">Reference proteome</keyword>
<keyword evidence="3 5" id="KW-0125">Carotenoid biosynthesis</keyword>
<dbReference type="Pfam" id="PF01593">
    <property type="entry name" value="Amino_oxidase"/>
    <property type="match status" value="1"/>
</dbReference>
<dbReference type="GO" id="GO:0016117">
    <property type="term" value="P:carotenoid biosynthetic process"/>
    <property type="evidence" value="ECO:0007669"/>
    <property type="project" value="UniProtKB-KW"/>
</dbReference>
<proteinExistence type="inferred from homology"/>
<feature type="domain" description="Amine oxidase" evidence="6">
    <location>
        <begin position="15"/>
        <end position="491"/>
    </location>
</feature>
<dbReference type="InterPro" id="IPR036188">
    <property type="entry name" value="FAD/NAD-bd_sf"/>
</dbReference>
<accession>A0A5K7S649</accession>